<organism evidence="3 4">
    <name type="scientific">Actinomadura rudentiformis</name>
    <dbReference type="NCBI Taxonomy" id="359158"/>
    <lineage>
        <taxon>Bacteria</taxon>
        <taxon>Bacillati</taxon>
        <taxon>Actinomycetota</taxon>
        <taxon>Actinomycetes</taxon>
        <taxon>Streptosporangiales</taxon>
        <taxon>Thermomonosporaceae</taxon>
        <taxon>Actinomadura</taxon>
    </lineage>
</organism>
<dbReference type="InterPro" id="IPR013264">
    <property type="entry name" value="DNAG_N"/>
</dbReference>
<dbReference type="SUPFAM" id="SSF56731">
    <property type="entry name" value="DNA primase core"/>
    <property type="match status" value="1"/>
</dbReference>
<dbReference type="Gene3D" id="3.90.980.10">
    <property type="entry name" value="DNA primase, catalytic core, N-terminal domain"/>
    <property type="match status" value="1"/>
</dbReference>
<accession>A0A6H9YIP9</accession>
<feature type="domain" description="DNA primase DNAG catalytic core N-terminal" evidence="1">
    <location>
        <begin position="239"/>
        <end position="356"/>
    </location>
</feature>
<gene>
    <name evidence="3" type="ORF">F8566_32660</name>
</gene>
<dbReference type="GO" id="GO:0003697">
    <property type="term" value="F:single-stranded DNA binding"/>
    <property type="evidence" value="ECO:0007669"/>
    <property type="project" value="InterPro"/>
</dbReference>
<keyword evidence="4" id="KW-1185">Reference proteome</keyword>
<evidence type="ECO:0000259" key="1">
    <source>
        <dbReference type="Pfam" id="PF08275"/>
    </source>
</evidence>
<protein>
    <submittedName>
        <fullName evidence="3">Toprim domain-containing protein</fullName>
    </submittedName>
</protein>
<dbReference type="OrthoDB" id="9803773at2"/>
<dbReference type="Proteomes" id="UP000468735">
    <property type="component" value="Unassembled WGS sequence"/>
</dbReference>
<dbReference type="PANTHER" id="PTHR30313:SF2">
    <property type="entry name" value="DNA PRIMASE"/>
    <property type="match status" value="1"/>
</dbReference>
<dbReference type="Pfam" id="PF13155">
    <property type="entry name" value="Toprim_2"/>
    <property type="match status" value="1"/>
</dbReference>
<dbReference type="EMBL" id="WBMT01000017">
    <property type="protein sequence ID" value="KAB2344074.1"/>
    <property type="molecule type" value="Genomic_DNA"/>
</dbReference>
<dbReference type="InterPro" id="IPR037068">
    <property type="entry name" value="DNA_primase_core_N_sf"/>
</dbReference>
<name>A0A6H9YIP9_9ACTN</name>
<dbReference type="Gene3D" id="3.40.1360.10">
    <property type="match status" value="1"/>
</dbReference>
<dbReference type="Pfam" id="PF08401">
    <property type="entry name" value="ArdcN"/>
    <property type="match status" value="1"/>
</dbReference>
<comment type="caution">
    <text evidence="3">The sequence shown here is derived from an EMBL/GenBank/DDBJ whole genome shotgun (WGS) entry which is preliminary data.</text>
</comment>
<dbReference type="Pfam" id="PF08275">
    <property type="entry name" value="DNAG_N"/>
    <property type="match status" value="1"/>
</dbReference>
<dbReference type="GO" id="GO:0005737">
    <property type="term" value="C:cytoplasm"/>
    <property type="evidence" value="ECO:0007669"/>
    <property type="project" value="TreeGrafter"/>
</dbReference>
<dbReference type="AlphaFoldDB" id="A0A6H9YIP9"/>
<evidence type="ECO:0000313" key="4">
    <source>
        <dbReference type="Proteomes" id="UP000468735"/>
    </source>
</evidence>
<dbReference type="PANTHER" id="PTHR30313">
    <property type="entry name" value="DNA PRIMASE"/>
    <property type="match status" value="1"/>
</dbReference>
<evidence type="ECO:0000313" key="3">
    <source>
        <dbReference type="EMBL" id="KAB2344074.1"/>
    </source>
</evidence>
<dbReference type="GO" id="GO:0006269">
    <property type="term" value="P:DNA replication, synthesis of primer"/>
    <property type="evidence" value="ECO:0007669"/>
    <property type="project" value="TreeGrafter"/>
</dbReference>
<reference evidence="3 4" key="1">
    <citation type="submission" date="2019-09" db="EMBL/GenBank/DDBJ databases">
        <title>Actinomadura physcomitrii sp. nov., a novel actinomycete isolated from moss [Physcomitrium sphaericum (Ludw) Fuernr].</title>
        <authorList>
            <person name="Zhuang X."/>
            <person name="Liu C."/>
        </authorList>
    </citation>
    <scope>NUCLEOTIDE SEQUENCE [LARGE SCALE GENOMIC DNA]</scope>
    <source>
        <strain evidence="3 4">HMC1</strain>
    </source>
</reference>
<dbReference type="InterPro" id="IPR013610">
    <property type="entry name" value="ArdC_N"/>
</dbReference>
<sequence>MGSMGSIGSMGSDAEARRLLAALRGIAEQETARLRDGTLPWTWWLERAARYGRYGFTNTLLIAAQWRAASDVRSYEAWRAAGRQVRKGEAGIRLITPDGRLRAVFDVAQTDGLPLQEQASEGGREQLHRIAARLGYQGDEDLADLAHQLAHVVRRGDRPDPPGLAGCRGLRRVEADSVAYLVLVHLGLDPPRLSFPPTAGWAGPEIGDRILATCRRLEHHDRSTDVMRAAHRFFRACLESSWGPDYLAERGFSRAVQRRWQIGYAPRSGQALHARLRSLGHSDDAIVSAGLARRRRSGALLDRFRDRVMFAIRAPDGAVAGFIGRLPDGAEGPKYLNSPDTEQFHKGELLYGLHETRDRLVRGARPVLVEGPLDAIAVNVAAARTHAAIATCGAAVTTAQIHALSQITDLDIAGLVIALDDDEAGRTGSLRAWHTLMDAQVRGPIGTVSFGPGQDPADLLRSQGRVAVREALRAEKELSHRVLDAAIERSGGALDTHEQRLSAVRAAVRIIASSAVPVDVARQVAHVSARTGVPPGTVTEALTETVSNIR</sequence>
<feature type="domain" description="N-terminal" evidence="2">
    <location>
        <begin position="33"/>
        <end position="97"/>
    </location>
</feature>
<evidence type="ECO:0000259" key="2">
    <source>
        <dbReference type="Pfam" id="PF08401"/>
    </source>
</evidence>
<proteinExistence type="predicted"/>
<dbReference type="InterPro" id="IPR050219">
    <property type="entry name" value="DnaG_primase"/>
</dbReference>